<organism evidence="2 3">
    <name type="scientific">Spartinivicinus poritis</name>
    <dbReference type="NCBI Taxonomy" id="2994640"/>
    <lineage>
        <taxon>Bacteria</taxon>
        <taxon>Pseudomonadati</taxon>
        <taxon>Pseudomonadota</taxon>
        <taxon>Gammaproteobacteria</taxon>
        <taxon>Oceanospirillales</taxon>
        <taxon>Zooshikellaceae</taxon>
        <taxon>Spartinivicinus</taxon>
    </lineage>
</organism>
<evidence type="ECO:0000313" key="2">
    <source>
        <dbReference type="EMBL" id="MDE1462045.1"/>
    </source>
</evidence>
<dbReference type="EMBL" id="JAPMOU010000008">
    <property type="protein sequence ID" value="MDE1462045.1"/>
    <property type="molecule type" value="Genomic_DNA"/>
</dbReference>
<gene>
    <name evidence="2" type="ORF">ORQ98_08680</name>
</gene>
<reference evidence="2 3" key="1">
    <citation type="submission" date="2022-11" db="EMBL/GenBank/DDBJ databases">
        <title>Spartinivicinus poritis sp. nov., isolated from scleractinian coral Porites lutea.</title>
        <authorList>
            <person name="Zhang G."/>
            <person name="Cai L."/>
            <person name="Wei Q."/>
        </authorList>
    </citation>
    <scope>NUCLEOTIDE SEQUENCE [LARGE SCALE GENOMIC DNA]</scope>
    <source>
        <strain evidence="2 3">A2-2</strain>
    </source>
</reference>
<keyword evidence="1" id="KW-0732">Signal</keyword>
<evidence type="ECO:0000313" key="3">
    <source>
        <dbReference type="Proteomes" id="UP001528823"/>
    </source>
</evidence>
<dbReference type="Proteomes" id="UP001528823">
    <property type="component" value="Unassembled WGS sequence"/>
</dbReference>
<name>A0ABT5U768_9GAMM</name>
<keyword evidence="3" id="KW-1185">Reference proteome</keyword>
<sequence>MNKKIAMLLGALAFTSTVASANTLTNISNDASVQALTSGQFLIHLKYSKPSSDYRKFYYELKTQQMDGPIYKCTSISVDSSSYTVLEVGETVSCSQ</sequence>
<proteinExistence type="predicted"/>
<dbReference type="RefSeq" id="WP_274688404.1">
    <property type="nucleotide sequence ID" value="NZ_JAPMOU010000008.1"/>
</dbReference>
<feature type="signal peptide" evidence="1">
    <location>
        <begin position="1"/>
        <end position="21"/>
    </location>
</feature>
<evidence type="ECO:0000256" key="1">
    <source>
        <dbReference type="SAM" id="SignalP"/>
    </source>
</evidence>
<protein>
    <submittedName>
        <fullName evidence="2">Uncharacterized protein</fullName>
    </submittedName>
</protein>
<comment type="caution">
    <text evidence="2">The sequence shown here is derived from an EMBL/GenBank/DDBJ whole genome shotgun (WGS) entry which is preliminary data.</text>
</comment>
<accession>A0ABT5U768</accession>
<feature type="chain" id="PRO_5046115255" evidence="1">
    <location>
        <begin position="22"/>
        <end position="96"/>
    </location>
</feature>